<protein>
    <submittedName>
        <fullName evidence="3">Hydroxyphenylacetyl-CoA thioesterase PaaI</fullName>
        <ecNumber evidence="3">3.1.2.-</ecNumber>
    </submittedName>
</protein>
<dbReference type="NCBIfam" id="TIGR00369">
    <property type="entry name" value="unchar_dom_1"/>
    <property type="match status" value="1"/>
</dbReference>
<sequence>MLDAQATAEKVRDVMLADDAATRMLGMHVAEVAPGRAVVTMTVRADMLNGFAICHGGLIATLADSAFAFACNARNALTVASGFGIDILQSAKLGDLLTATAEETSLAGRTGLYDIAVRNQHGDLIAMFRGRSYRLGERKVFE</sequence>
<keyword evidence="1 3" id="KW-0378">Hydrolase</keyword>
<evidence type="ECO:0000313" key="3">
    <source>
        <dbReference type="EMBL" id="MFG6428619.1"/>
    </source>
</evidence>
<dbReference type="InterPro" id="IPR006683">
    <property type="entry name" value="Thioestr_dom"/>
</dbReference>
<dbReference type="EC" id="3.1.2.-" evidence="3"/>
<dbReference type="CDD" id="cd03443">
    <property type="entry name" value="PaaI_thioesterase"/>
    <property type="match status" value="1"/>
</dbReference>
<evidence type="ECO:0000256" key="1">
    <source>
        <dbReference type="ARBA" id="ARBA00022801"/>
    </source>
</evidence>
<keyword evidence="4" id="KW-1185">Reference proteome</keyword>
<dbReference type="InterPro" id="IPR052723">
    <property type="entry name" value="Acyl-CoA_thioesterase_PaaI"/>
</dbReference>
<comment type="caution">
    <text evidence="3">The sequence shown here is derived from an EMBL/GenBank/DDBJ whole genome shotgun (WGS) entry which is preliminary data.</text>
</comment>
<proteinExistence type="predicted"/>
<dbReference type="EMBL" id="JBIGHV010000001">
    <property type="protein sequence ID" value="MFG6428619.1"/>
    <property type="molecule type" value="Genomic_DNA"/>
</dbReference>
<dbReference type="Pfam" id="PF03061">
    <property type="entry name" value="4HBT"/>
    <property type="match status" value="1"/>
</dbReference>
<gene>
    <name evidence="3" type="primary">paaI</name>
    <name evidence="3" type="ORF">ACG00Y_01770</name>
</gene>
<evidence type="ECO:0000259" key="2">
    <source>
        <dbReference type="Pfam" id="PF03061"/>
    </source>
</evidence>
<evidence type="ECO:0000313" key="4">
    <source>
        <dbReference type="Proteomes" id="UP001606210"/>
    </source>
</evidence>
<accession>A0ABW7EXH1</accession>
<dbReference type="SUPFAM" id="SSF54637">
    <property type="entry name" value="Thioesterase/thiol ester dehydrase-isomerase"/>
    <property type="match status" value="1"/>
</dbReference>
<dbReference type="PANTHER" id="PTHR42856:SF1">
    <property type="entry name" value="ACYL-COENZYME A THIOESTERASE PAAI"/>
    <property type="match status" value="1"/>
</dbReference>
<dbReference type="InterPro" id="IPR003736">
    <property type="entry name" value="PAAI_dom"/>
</dbReference>
<dbReference type="InterPro" id="IPR011973">
    <property type="entry name" value="PaaD"/>
</dbReference>
<organism evidence="3 4">
    <name type="scientific">Pelomonas parva</name>
    <dbReference type="NCBI Taxonomy" id="3299032"/>
    <lineage>
        <taxon>Bacteria</taxon>
        <taxon>Pseudomonadati</taxon>
        <taxon>Pseudomonadota</taxon>
        <taxon>Betaproteobacteria</taxon>
        <taxon>Burkholderiales</taxon>
        <taxon>Sphaerotilaceae</taxon>
        <taxon>Roseateles</taxon>
    </lineage>
</organism>
<dbReference type="InterPro" id="IPR029069">
    <property type="entry name" value="HotDog_dom_sf"/>
</dbReference>
<dbReference type="RefSeq" id="WP_394475549.1">
    <property type="nucleotide sequence ID" value="NZ_JBIGHV010000001.1"/>
</dbReference>
<dbReference type="Proteomes" id="UP001606210">
    <property type="component" value="Unassembled WGS sequence"/>
</dbReference>
<name>A0ABW7EXH1_9BURK</name>
<dbReference type="Gene3D" id="3.10.129.10">
    <property type="entry name" value="Hotdog Thioesterase"/>
    <property type="match status" value="1"/>
</dbReference>
<dbReference type="GO" id="GO:0016787">
    <property type="term" value="F:hydrolase activity"/>
    <property type="evidence" value="ECO:0007669"/>
    <property type="project" value="UniProtKB-KW"/>
</dbReference>
<dbReference type="PANTHER" id="PTHR42856">
    <property type="entry name" value="ACYL-COENZYME A THIOESTERASE PAAI"/>
    <property type="match status" value="1"/>
</dbReference>
<feature type="domain" description="Thioesterase" evidence="2">
    <location>
        <begin position="53"/>
        <end position="125"/>
    </location>
</feature>
<reference evidence="3 4" key="1">
    <citation type="submission" date="2024-08" db="EMBL/GenBank/DDBJ databases">
        <authorList>
            <person name="Lu H."/>
        </authorList>
    </citation>
    <scope>NUCLEOTIDE SEQUENCE [LARGE SCALE GENOMIC DNA]</scope>
    <source>
        <strain evidence="3 4">LYH14W</strain>
    </source>
</reference>
<dbReference type="NCBIfam" id="TIGR02286">
    <property type="entry name" value="PaaD"/>
    <property type="match status" value="1"/>
</dbReference>